<dbReference type="EMBL" id="JADQBC010000139">
    <property type="protein sequence ID" value="MBR8829485.1"/>
    <property type="molecule type" value="Genomic_DNA"/>
</dbReference>
<accession>A0A941GWU1</accession>
<name>A0A941GWU1_9CHRO</name>
<protein>
    <submittedName>
        <fullName evidence="1">Uncharacterized protein</fullName>
    </submittedName>
</protein>
<evidence type="ECO:0000313" key="2">
    <source>
        <dbReference type="Proteomes" id="UP000767446"/>
    </source>
</evidence>
<sequence length="84" mass="9683">MVKKHPNKDIREAISKAVEMGWKVKEASSHAHSWGQILCPYRDAECRGGEYCIISIWSTPRNPKNHAKQIKRVVDNCIHTLQEE</sequence>
<comment type="caution">
    <text evidence="1">The sequence shown here is derived from an EMBL/GenBank/DDBJ whole genome shotgun (WGS) entry which is preliminary data.</text>
</comment>
<dbReference type="AlphaFoldDB" id="A0A941GWU1"/>
<organism evidence="1 2">
    <name type="scientific">Gomphosphaeria aponina SAG 52.96 = DSM 107014</name>
    <dbReference type="NCBI Taxonomy" id="1521640"/>
    <lineage>
        <taxon>Bacteria</taxon>
        <taxon>Bacillati</taxon>
        <taxon>Cyanobacteriota</taxon>
        <taxon>Cyanophyceae</taxon>
        <taxon>Oscillatoriophycideae</taxon>
        <taxon>Chroococcales</taxon>
        <taxon>Gomphosphaeriaceae</taxon>
        <taxon>Gomphosphaeria</taxon>
    </lineage>
</organism>
<reference evidence="1" key="1">
    <citation type="submission" date="2021-02" db="EMBL/GenBank/DDBJ databases">
        <title>Metagenome analyses of Stigonema ocellatum DSM 106950, Chlorogloea purpurea SAG 13.99 and Gomphosphaeria aponina DSM 107014.</title>
        <authorList>
            <person name="Marter P."/>
            <person name="Huang S."/>
        </authorList>
    </citation>
    <scope>NUCLEOTIDE SEQUENCE</scope>
    <source>
        <strain evidence="1">JP213</strain>
    </source>
</reference>
<evidence type="ECO:0000313" key="1">
    <source>
        <dbReference type="EMBL" id="MBR8829485.1"/>
    </source>
</evidence>
<dbReference type="Proteomes" id="UP000767446">
    <property type="component" value="Unassembled WGS sequence"/>
</dbReference>
<gene>
    <name evidence="1" type="ORF">DSM107014_16580</name>
</gene>
<proteinExistence type="predicted"/>